<dbReference type="Proteomes" id="UP001501195">
    <property type="component" value="Unassembled WGS sequence"/>
</dbReference>
<organism evidence="11 12">
    <name type="scientific">Kineococcus glutinatus</name>
    <dbReference type="NCBI Taxonomy" id="1070872"/>
    <lineage>
        <taxon>Bacteria</taxon>
        <taxon>Bacillati</taxon>
        <taxon>Actinomycetota</taxon>
        <taxon>Actinomycetes</taxon>
        <taxon>Kineosporiales</taxon>
        <taxon>Kineosporiaceae</taxon>
        <taxon>Kineococcus</taxon>
    </lineage>
</organism>
<evidence type="ECO:0000313" key="12">
    <source>
        <dbReference type="Proteomes" id="UP001501195"/>
    </source>
</evidence>
<keyword evidence="4 10" id="KW-1133">Transmembrane helix</keyword>
<dbReference type="HAMAP" id="MF_00454">
    <property type="entry name" value="FluC"/>
    <property type="match status" value="1"/>
</dbReference>
<keyword evidence="3 10" id="KW-0812">Transmembrane</keyword>
<reference evidence="12" key="1">
    <citation type="journal article" date="2019" name="Int. J. Syst. Evol. Microbiol.">
        <title>The Global Catalogue of Microorganisms (GCM) 10K type strain sequencing project: providing services to taxonomists for standard genome sequencing and annotation.</title>
        <authorList>
            <consortium name="The Broad Institute Genomics Platform"/>
            <consortium name="The Broad Institute Genome Sequencing Center for Infectious Disease"/>
            <person name="Wu L."/>
            <person name="Ma J."/>
        </authorList>
    </citation>
    <scope>NUCLEOTIDE SEQUENCE [LARGE SCALE GENOMIC DNA]</scope>
    <source>
        <strain evidence="12">JCM 18126</strain>
    </source>
</reference>
<evidence type="ECO:0000256" key="4">
    <source>
        <dbReference type="ARBA" id="ARBA00022989"/>
    </source>
</evidence>
<sequence>MPVRPALLVAAGGAAGTAARWGVAALVPVPASGWPLATTLVNLAGAFLLGALLAALPRPGPAAERARLLLGTGFCGAFTTYSALAVEVDLLLREGATAVAVLYPLLSVVGGVGCAAAGAALAGRLPRRGGR</sequence>
<comment type="catalytic activity">
    <reaction evidence="8">
        <text>fluoride(in) = fluoride(out)</text>
        <dbReference type="Rhea" id="RHEA:76159"/>
        <dbReference type="ChEBI" id="CHEBI:17051"/>
    </reaction>
    <physiologicalReaction direction="left-to-right" evidence="8">
        <dbReference type="Rhea" id="RHEA:76160"/>
    </physiologicalReaction>
</comment>
<evidence type="ECO:0000256" key="7">
    <source>
        <dbReference type="ARBA" id="ARBA00035120"/>
    </source>
</evidence>
<gene>
    <name evidence="10" type="primary">fluC</name>
    <name evidence="10" type="synonym">crcB</name>
    <name evidence="11" type="ORF">GCM10023225_22560</name>
</gene>
<dbReference type="InterPro" id="IPR003691">
    <property type="entry name" value="FluC"/>
</dbReference>
<evidence type="ECO:0000256" key="2">
    <source>
        <dbReference type="ARBA" id="ARBA00022475"/>
    </source>
</evidence>
<feature type="binding site" evidence="10">
    <location>
        <position position="76"/>
    </location>
    <ligand>
        <name>Na(+)</name>
        <dbReference type="ChEBI" id="CHEBI:29101"/>
        <note>structural</note>
    </ligand>
</feature>
<dbReference type="Pfam" id="PF02537">
    <property type="entry name" value="CRCB"/>
    <property type="match status" value="1"/>
</dbReference>
<feature type="binding site" evidence="10">
    <location>
        <position position="79"/>
    </location>
    <ligand>
        <name>Na(+)</name>
        <dbReference type="ChEBI" id="CHEBI:29101"/>
        <note>structural</note>
    </ligand>
</feature>
<keyword evidence="2 10" id="KW-1003">Cell membrane</keyword>
<dbReference type="RefSeq" id="WP_345712648.1">
    <property type="nucleotide sequence ID" value="NZ_BAABIL010000330.1"/>
</dbReference>
<comment type="subcellular location">
    <subcellularLocation>
        <location evidence="1 10">Cell membrane</location>
        <topology evidence="1 10">Multi-pass membrane protein</topology>
    </subcellularLocation>
</comment>
<comment type="activity regulation">
    <text evidence="10">Na(+) is not transported, but it plays an essential structural role and its presence is essential for fluoride channel function.</text>
</comment>
<dbReference type="PANTHER" id="PTHR28259:SF1">
    <property type="entry name" value="FLUORIDE EXPORT PROTEIN 1-RELATED"/>
    <property type="match status" value="1"/>
</dbReference>
<protein>
    <recommendedName>
        <fullName evidence="10">Fluoride-specific ion channel FluC</fullName>
    </recommendedName>
</protein>
<dbReference type="PANTHER" id="PTHR28259">
    <property type="entry name" value="FLUORIDE EXPORT PROTEIN 1-RELATED"/>
    <property type="match status" value="1"/>
</dbReference>
<keyword evidence="10" id="KW-0813">Transport</keyword>
<keyword evidence="10" id="KW-0406">Ion transport</keyword>
<keyword evidence="10" id="KW-0479">Metal-binding</keyword>
<keyword evidence="10" id="KW-0915">Sodium</keyword>
<comment type="similarity">
    <text evidence="7 10">Belongs to the fluoride channel Fluc/FEX (TC 1.A.43) family.</text>
</comment>
<evidence type="ECO:0000256" key="9">
    <source>
        <dbReference type="ARBA" id="ARBA00049940"/>
    </source>
</evidence>
<name>A0ABP9HYY6_9ACTN</name>
<evidence type="ECO:0000313" key="11">
    <source>
        <dbReference type="EMBL" id="GAA4982104.1"/>
    </source>
</evidence>
<comment type="caution">
    <text evidence="11">The sequence shown here is derived from an EMBL/GenBank/DDBJ whole genome shotgun (WGS) entry which is preliminary data.</text>
</comment>
<keyword evidence="5 10" id="KW-0472">Membrane</keyword>
<evidence type="ECO:0000256" key="3">
    <source>
        <dbReference type="ARBA" id="ARBA00022692"/>
    </source>
</evidence>
<accession>A0ABP9HYY6</accession>
<dbReference type="EMBL" id="BAABIL010000330">
    <property type="protein sequence ID" value="GAA4982104.1"/>
    <property type="molecule type" value="Genomic_DNA"/>
</dbReference>
<evidence type="ECO:0000256" key="1">
    <source>
        <dbReference type="ARBA" id="ARBA00004651"/>
    </source>
</evidence>
<keyword evidence="12" id="KW-1185">Reference proteome</keyword>
<evidence type="ECO:0000256" key="5">
    <source>
        <dbReference type="ARBA" id="ARBA00023136"/>
    </source>
</evidence>
<keyword evidence="6 10" id="KW-0407">Ion channel</keyword>
<feature type="transmembrane region" description="Helical" evidence="10">
    <location>
        <begin position="68"/>
        <end position="86"/>
    </location>
</feature>
<evidence type="ECO:0000256" key="6">
    <source>
        <dbReference type="ARBA" id="ARBA00023303"/>
    </source>
</evidence>
<feature type="transmembrane region" description="Helical" evidence="10">
    <location>
        <begin position="98"/>
        <end position="122"/>
    </location>
</feature>
<comment type="function">
    <text evidence="9 10">Fluoride-specific ion channel. Important for reducing fluoride concentration in the cell, thus reducing its toxicity.</text>
</comment>
<evidence type="ECO:0000256" key="8">
    <source>
        <dbReference type="ARBA" id="ARBA00035585"/>
    </source>
</evidence>
<proteinExistence type="inferred from homology"/>
<feature type="transmembrane region" description="Helical" evidence="10">
    <location>
        <begin position="34"/>
        <end position="56"/>
    </location>
</feature>
<evidence type="ECO:0000256" key="10">
    <source>
        <dbReference type="HAMAP-Rule" id="MF_00454"/>
    </source>
</evidence>